<dbReference type="InterPro" id="IPR050266">
    <property type="entry name" value="AB_hydrolase_sf"/>
</dbReference>
<evidence type="ECO:0000259" key="3">
    <source>
        <dbReference type="Pfam" id="PF00561"/>
    </source>
</evidence>
<dbReference type="PRINTS" id="PR00412">
    <property type="entry name" value="EPOXHYDRLASE"/>
</dbReference>
<dbReference type="SUPFAM" id="SSF53474">
    <property type="entry name" value="alpha/beta-Hydrolases"/>
    <property type="match status" value="1"/>
</dbReference>
<sequence>MNRSYKEVKIPVSWGTLAGKLWLPNCPQTTKLSGVLMMHGILDNASSFDPLIKYFPQEMTLLSLDLAGHGFSDHYSEKLSYQYFSLLSDVIEVLRFLSWEKPILVGHSLGGVLAINIAAILPDKIGKIIILDGSYPPKIRYELFSAYMSRLYETEIGPNKEKIYSTKLAVVERILEGHPDLSRSSAEILSTRGCREVNGGYILTRDIGIPKILLFYSRYVFWKVLDQFILDNITMPALFTISEESFQFTHQKEIEKAGIKLSPTTRLEYVKGGHQVHMDDPREIGKLITTFLEQKRKSKL</sequence>
<organism evidence="4 5">
    <name type="scientific">Oopsacas minuta</name>
    <dbReference type="NCBI Taxonomy" id="111878"/>
    <lineage>
        <taxon>Eukaryota</taxon>
        <taxon>Metazoa</taxon>
        <taxon>Porifera</taxon>
        <taxon>Hexactinellida</taxon>
        <taxon>Hexasterophora</taxon>
        <taxon>Lyssacinosida</taxon>
        <taxon>Leucopsacidae</taxon>
        <taxon>Oopsacas</taxon>
    </lineage>
</organism>
<dbReference type="Gene3D" id="3.40.50.1820">
    <property type="entry name" value="alpha/beta hydrolase"/>
    <property type="match status" value="1"/>
</dbReference>
<comment type="caution">
    <text evidence="4">The sequence shown here is derived from an EMBL/GenBank/DDBJ whole genome shotgun (WGS) entry which is preliminary data.</text>
</comment>
<accession>A0AAV7K918</accession>
<dbReference type="PRINTS" id="PR00111">
    <property type="entry name" value="ABHYDROLASE"/>
</dbReference>
<feature type="domain" description="AB hydrolase-1" evidence="3">
    <location>
        <begin position="35"/>
        <end position="172"/>
    </location>
</feature>
<evidence type="ECO:0000313" key="5">
    <source>
        <dbReference type="Proteomes" id="UP001165289"/>
    </source>
</evidence>
<evidence type="ECO:0000256" key="1">
    <source>
        <dbReference type="ARBA" id="ARBA00008645"/>
    </source>
</evidence>
<dbReference type="InterPro" id="IPR000639">
    <property type="entry name" value="Epox_hydrolase-like"/>
</dbReference>
<dbReference type="Pfam" id="PF00561">
    <property type="entry name" value="Abhydrolase_1"/>
    <property type="match status" value="1"/>
</dbReference>
<comment type="similarity">
    <text evidence="1">Belongs to the AB hydrolase superfamily.</text>
</comment>
<dbReference type="PANTHER" id="PTHR43798">
    <property type="entry name" value="MONOACYLGLYCEROL LIPASE"/>
    <property type="match status" value="1"/>
</dbReference>
<dbReference type="GO" id="GO:0016787">
    <property type="term" value="F:hydrolase activity"/>
    <property type="evidence" value="ECO:0007669"/>
    <property type="project" value="UniProtKB-KW"/>
</dbReference>
<dbReference type="Proteomes" id="UP001165289">
    <property type="component" value="Unassembled WGS sequence"/>
</dbReference>
<name>A0AAV7K918_9METZ</name>
<gene>
    <name evidence="4" type="ORF">LOD99_481</name>
</gene>
<dbReference type="PANTHER" id="PTHR43798:SF14">
    <property type="entry name" value="SERINE HYDROLASE-LIKE PROTEIN DDB_G0286239"/>
    <property type="match status" value="1"/>
</dbReference>
<dbReference type="InterPro" id="IPR029058">
    <property type="entry name" value="AB_hydrolase_fold"/>
</dbReference>
<protein>
    <submittedName>
        <fullName evidence="4">Serine hydrolase-like protein</fullName>
    </submittedName>
</protein>
<proteinExistence type="inferred from homology"/>
<dbReference type="AlphaFoldDB" id="A0AAV7K918"/>
<evidence type="ECO:0000313" key="4">
    <source>
        <dbReference type="EMBL" id="KAI6657737.1"/>
    </source>
</evidence>
<keyword evidence="2 4" id="KW-0378">Hydrolase</keyword>
<dbReference type="GO" id="GO:0016020">
    <property type="term" value="C:membrane"/>
    <property type="evidence" value="ECO:0007669"/>
    <property type="project" value="TreeGrafter"/>
</dbReference>
<dbReference type="EMBL" id="JAKMXF010000111">
    <property type="protein sequence ID" value="KAI6657737.1"/>
    <property type="molecule type" value="Genomic_DNA"/>
</dbReference>
<evidence type="ECO:0000256" key="2">
    <source>
        <dbReference type="ARBA" id="ARBA00022801"/>
    </source>
</evidence>
<reference evidence="4 5" key="1">
    <citation type="journal article" date="2023" name="BMC Biol.">
        <title>The compact genome of the sponge Oopsacas minuta (Hexactinellida) is lacking key metazoan core genes.</title>
        <authorList>
            <person name="Santini S."/>
            <person name="Schenkelaars Q."/>
            <person name="Jourda C."/>
            <person name="Duchesne M."/>
            <person name="Belahbib H."/>
            <person name="Rocher C."/>
            <person name="Selva M."/>
            <person name="Riesgo A."/>
            <person name="Vervoort M."/>
            <person name="Leys S.P."/>
            <person name="Kodjabachian L."/>
            <person name="Le Bivic A."/>
            <person name="Borchiellini C."/>
            <person name="Claverie J.M."/>
            <person name="Renard E."/>
        </authorList>
    </citation>
    <scope>NUCLEOTIDE SEQUENCE [LARGE SCALE GENOMIC DNA]</scope>
    <source>
        <strain evidence="4">SPO-2</strain>
    </source>
</reference>
<dbReference type="InterPro" id="IPR000073">
    <property type="entry name" value="AB_hydrolase_1"/>
</dbReference>
<keyword evidence="5" id="KW-1185">Reference proteome</keyword>